<reference evidence="8 9" key="1">
    <citation type="journal article" date="2021" name="Elife">
        <title>Chloroplast acquisition without the gene transfer in kleptoplastic sea slugs, Plakobranchus ocellatus.</title>
        <authorList>
            <person name="Maeda T."/>
            <person name="Takahashi S."/>
            <person name="Yoshida T."/>
            <person name="Shimamura S."/>
            <person name="Takaki Y."/>
            <person name="Nagai Y."/>
            <person name="Toyoda A."/>
            <person name="Suzuki Y."/>
            <person name="Arimoto A."/>
            <person name="Ishii H."/>
            <person name="Satoh N."/>
            <person name="Nishiyama T."/>
            <person name="Hasebe M."/>
            <person name="Maruyama T."/>
            <person name="Minagawa J."/>
            <person name="Obokata J."/>
            <person name="Shigenobu S."/>
        </authorList>
    </citation>
    <scope>NUCLEOTIDE SEQUENCE [LARGE SCALE GENOMIC DNA]</scope>
</reference>
<keyword evidence="3" id="KW-0547">Nucleotide-binding</keyword>
<dbReference type="GO" id="GO:0004674">
    <property type="term" value="F:protein serine/threonine kinase activity"/>
    <property type="evidence" value="ECO:0007669"/>
    <property type="project" value="UniProtKB-KW"/>
</dbReference>
<feature type="compositionally biased region" description="Acidic residues" evidence="6">
    <location>
        <begin position="389"/>
        <end position="411"/>
    </location>
</feature>
<keyword evidence="2" id="KW-0808">Transferase</keyword>
<evidence type="ECO:0000256" key="4">
    <source>
        <dbReference type="ARBA" id="ARBA00022777"/>
    </source>
</evidence>
<evidence type="ECO:0000256" key="6">
    <source>
        <dbReference type="SAM" id="MobiDB-lite"/>
    </source>
</evidence>
<dbReference type="AlphaFoldDB" id="A0AAV3Y7N8"/>
<dbReference type="GO" id="GO:0005634">
    <property type="term" value="C:nucleus"/>
    <property type="evidence" value="ECO:0007669"/>
    <property type="project" value="TreeGrafter"/>
</dbReference>
<dbReference type="Gene3D" id="1.10.510.10">
    <property type="entry name" value="Transferase(Phosphotransferase) domain 1"/>
    <property type="match status" value="1"/>
</dbReference>
<dbReference type="SUPFAM" id="SSF56112">
    <property type="entry name" value="Protein kinase-like (PK-like)"/>
    <property type="match status" value="1"/>
</dbReference>
<keyword evidence="1" id="KW-0723">Serine/threonine-protein kinase</keyword>
<evidence type="ECO:0000313" key="9">
    <source>
        <dbReference type="Proteomes" id="UP000735302"/>
    </source>
</evidence>
<dbReference type="PANTHER" id="PTHR24345">
    <property type="entry name" value="SERINE/THREONINE-PROTEIN KINASE PLK"/>
    <property type="match status" value="1"/>
</dbReference>
<evidence type="ECO:0000256" key="1">
    <source>
        <dbReference type="ARBA" id="ARBA00022527"/>
    </source>
</evidence>
<feature type="domain" description="Protein kinase" evidence="7">
    <location>
        <begin position="1"/>
        <end position="319"/>
    </location>
</feature>
<dbReference type="PROSITE" id="PS50011">
    <property type="entry name" value="PROTEIN_KINASE_DOM"/>
    <property type="match status" value="1"/>
</dbReference>
<organism evidence="8 9">
    <name type="scientific">Plakobranchus ocellatus</name>
    <dbReference type="NCBI Taxonomy" id="259542"/>
    <lineage>
        <taxon>Eukaryota</taxon>
        <taxon>Metazoa</taxon>
        <taxon>Spiralia</taxon>
        <taxon>Lophotrochozoa</taxon>
        <taxon>Mollusca</taxon>
        <taxon>Gastropoda</taxon>
        <taxon>Heterobranchia</taxon>
        <taxon>Euthyneura</taxon>
        <taxon>Panpulmonata</taxon>
        <taxon>Sacoglossa</taxon>
        <taxon>Placobranchoidea</taxon>
        <taxon>Plakobranchidae</taxon>
        <taxon>Plakobranchus</taxon>
    </lineage>
</organism>
<keyword evidence="5" id="KW-0067">ATP-binding</keyword>
<dbReference type="GO" id="GO:0000776">
    <property type="term" value="C:kinetochore"/>
    <property type="evidence" value="ECO:0007669"/>
    <property type="project" value="TreeGrafter"/>
</dbReference>
<dbReference type="GO" id="GO:0007052">
    <property type="term" value="P:mitotic spindle organization"/>
    <property type="evidence" value="ECO:0007669"/>
    <property type="project" value="TreeGrafter"/>
</dbReference>
<sequence length="443" mass="49429">MVEYSNRNSSNSSINGIKIRSCRSNISSSNTISSNISNSSGIDNSNTSTLLLRLTRLHVFTAGCHVYQISNHCSWPPLASLLYTSPTNTPPTGFSPAPRGECVSPDSDLSPLGLSIDSEKGGFVRMGGAKRGRGWFHGFSEDKKLSEVSGTVRLHESARKTIFRQICGGLKHLHDYGLLHGDLNCSNVLVNDKLQVKLAGYGPCCLHTPWKPSPGESCDPPLADPYDVYIPPEIMARRSYRGWKKSSDIWCLGMTLLHMTLGEVTQHVNSAVRLRRSKQFKTFCLDYMGYQLSLLLEGLLQLRPVERPCIETVLEHPWLSDGTDLAHQINMQTKDQRAFRIDGRTFPLPKRIRQAFPQARSNSEIDLQIAGGNFRSKLLLSQWQWSCQDEEGKDENDDDVDDHADNPDEECDQRREKLSHGAGLVPSSKSLQSQDQSNDNEQA</sequence>
<dbReference type="Proteomes" id="UP000735302">
    <property type="component" value="Unassembled WGS sequence"/>
</dbReference>
<evidence type="ECO:0000313" key="8">
    <source>
        <dbReference type="EMBL" id="GFN78098.1"/>
    </source>
</evidence>
<dbReference type="GO" id="GO:0005737">
    <property type="term" value="C:cytoplasm"/>
    <property type="evidence" value="ECO:0007669"/>
    <property type="project" value="TreeGrafter"/>
</dbReference>
<keyword evidence="4 8" id="KW-0418">Kinase</keyword>
<evidence type="ECO:0000256" key="2">
    <source>
        <dbReference type="ARBA" id="ARBA00022679"/>
    </source>
</evidence>
<dbReference type="EMBL" id="BLXT01000545">
    <property type="protein sequence ID" value="GFN78098.1"/>
    <property type="molecule type" value="Genomic_DNA"/>
</dbReference>
<dbReference type="Pfam" id="PF00069">
    <property type="entry name" value="Pkinase"/>
    <property type="match status" value="1"/>
</dbReference>
<keyword evidence="9" id="KW-1185">Reference proteome</keyword>
<comment type="caution">
    <text evidence="8">The sequence shown here is derived from an EMBL/GenBank/DDBJ whole genome shotgun (WGS) entry which is preliminary data.</text>
</comment>
<accession>A0AAV3Y7N8</accession>
<feature type="compositionally biased region" description="Polar residues" evidence="6">
    <location>
        <begin position="427"/>
        <end position="443"/>
    </location>
</feature>
<name>A0AAV3Y7N8_9GAST</name>
<proteinExistence type="predicted"/>
<protein>
    <submittedName>
        <fullName evidence="8">Snf1-related protein kinase</fullName>
    </submittedName>
</protein>
<feature type="region of interest" description="Disordered" evidence="6">
    <location>
        <begin position="389"/>
        <end position="443"/>
    </location>
</feature>
<dbReference type="GO" id="GO:0005524">
    <property type="term" value="F:ATP binding"/>
    <property type="evidence" value="ECO:0007669"/>
    <property type="project" value="UniProtKB-KW"/>
</dbReference>
<dbReference type="SMART" id="SM00220">
    <property type="entry name" value="S_TKc"/>
    <property type="match status" value="1"/>
</dbReference>
<evidence type="ECO:0000256" key="3">
    <source>
        <dbReference type="ARBA" id="ARBA00022741"/>
    </source>
</evidence>
<dbReference type="InterPro" id="IPR011009">
    <property type="entry name" value="Kinase-like_dom_sf"/>
</dbReference>
<dbReference type="InterPro" id="IPR000719">
    <property type="entry name" value="Prot_kinase_dom"/>
</dbReference>
<evidence type="ECO:0000259" key="7">
    <source>
        <dbReference type="PROSITE" id="PS50011"/>
    </source>
</evidence>
<evidence type="ECO:0000256" key="5">
    <source>
        <dbReference type="ARBA" id="ARBA00022840"/>
    </source>
</evidence>
<gene>
    <name evidence="8" type="ORF">PoB_000460400</name>
</gene>
<dbReference type="GO" id="GO:0000922">
    <property type="term" value="C:spindle pole"/>
    <property type="evidence" value="ECO:0007669"/>
    <property type="project" value="TreeGrafter"/>
</dbReference>
<dbReference type="PANTHER" id="PTHR24345:SF0">
    <property type="entry name" value="CELL CYCLE SERINE_THREONINE-PROTEIN KINASE CDC5_MSD2"/>
    <property type="match status" value="1"/>
</dbReference>